<keyword evidence="4" id="KW-0378">Hydrolase</keyword>
<dbReference type="InterPro" id="IPR051827">
    <property type="entry name" value="Cas4_exonuclease"/>
</dbReference>
<accession>T1CD87</accession>
<evidence type="ECO:0000256" key="5">
    <source>
        <dbReference type="ARBA" id="ARBA00023004"/>
    </source>
</evidence>
<name>T1CD87_9ZZZZ</name>
<dbReference type="GO" id="GO:0046872">
    <property type="term" value="F:metal ion binding"/>
    <property type="evidence" value="ECO:0007669"/>
    <property type="project" value="UniProtKB-KW"/>
</dbReference>
<keyword evidence="5" id="KW-0408">Iron</keyword>
<comment type="cofactor">
    <cofactor evidence="1">
        <name>[4Fe-4S] cluster</name>
        <dbReference type="ChEBI" id="CHEBI:49883"/>
    </cofactor>
</comment>
<dbReference type="PANTHER" id="PTHR36531:SF6">
    <property type="entry name" value="DNA REPLICATION ATP-DEPENDENT HELICASE_NUCLEASE DNA2"/>
    <property type="match status" value="1"/>
</dbReference>
<keyword evidence="2" id="KW-0540">Nuclease</keyword>
<gene>
    <name evidence="8" type="ORF">B1B_06823</name>
</gene>
<dbReference type="EMBL" id="AUZY01004333">
    <property type="protein sequence ID" value="EQD63844.1"/>
    <property type="molecule type" value="Genomic_DNA"/>
</dbReference>
<evidence type="ECO:0000256" key="3">
    <source>
        <dbReference type="ARBA" id="ARBA00022723"/>
    </source>
</evidence>
<dbReference type="GO" id="GO:0016787">
    <property type="term" value="F:hydrolase activity"/>
    <property type="evidence" value="ECO:0007669"/>
    <property type="project" value="UniProtKB-KW"/>
</dbReference>
<evidence type="ECO:0000256" key="4">
    <source>
        <dbReference type="ARBA" id="ARBA00022801"/>
    </source>
</evidence>
<dbReference type="InterPro" id="IPR011604">
    <property type="entry name" value="PDDEXK-like_dom_sf"/>
</dbReference>
<comment type="caution">
    <text evidence="8">The sequence shown here is derived from an EMBL/GenBank/DDBJ whole genome shotgun (WGS) entry which is preliminary data.</text>
</comment>
<evidence type="ECO:0000259" key="7">
    <source>
        <dbReference type="Pfam" id="PF12705"/>
    </source>
</evidence>
<evidence type="ECO:0000256" key="6">
    <source>
        <dbReference type="ARBA" id="ARBA00023014"/>
    </source>
</evidence>
<proteinExistence type="predicted"/>
<dbReference type="PANTHER" id="PTHR36531">
    <property type="entry name" value="CRISPR-ASSOCIATED EXONUCLEASE CAS4"/>
    <property type="match status" value="1"/>
</dbReference>
<dbReference type="InterPro" id="IPR038726">
    <property type="entry name" value="PDDEXK_AddAB-type"/>
</dbReference>
<feature type="domain" description="PD-(D/E)XK endonuclease-like" evidence="7">
    <location>
        <begin position="28"/>
        <end position="169"/>
    </location>
</feature>
<dbReference type="GO" id="GO:0004518">
    <property type="term" value="F:nuclease activity"/>
    <property type="evidence" value="ECO:0007669"/>
    <property type="project" value="UniProtKB-KW"/>
</dbReference>
<protein>
    <submittedName>
        <fullName evidence="8">CRISPR-associated protein Cas4</fullName>
    </submittedName>
</protein>
<dbReference type="Pfam" id="PF12705">
    <property type="entry name" value="PDDEXK_1"/>
    <property type="match status" value="1"/>
</dbReference>
<reference evidence="8" key="2">
    <citation type="journal article" date="2014" name="ISME J.">
        <title>Microbial stratification in low pH oxic and suboxic macroscopic growths along an acid mine drainage.</title>
        <authorList>
            <person name="Mendez-Garcia C."/>
            <person name="Mesa V."/>
            <person name="Sprenger R.R."/>
            <person name="Richter M."/>
            <person name="Diez M.S."/>
            <person name="Solano J."/>
            <person name="Bargiela R."/>
            <person name="Golyshina O.V."/>
            <person name="Manteca A."/>
            <person name="Ramos J.L."/>
            <person name="Gallego J.R."/>
            <person name="Llorente I."/>
            <person name="Martins Dos Santos V.A."/>
            <person name="Jensen O.N."/>
            <person name="Pelaez A.I."/>
            <person name="Sanchez J."/>
            <person name="Ferrer M."/>
        </authorList>
    </citation>
    <scope>NUCLEOTIDE SEQUENCE</scope>
</reference>
<evidence type="ECO:0000256" key="2">
    <source>
        <dbReference type="ARBA" id="ARBA00022722"/>
    </source>
</evidence>
<keyword evidence="3" id="KW-0479">Metal-binding</keyword>
<sequence>MVSSLTIAFLLGLAMVGMSALVASVRSLHRRARDRVHGELIAVDDGRRRDAPLISHRYRLVGRPDSLRRTRDGRVVPIEIKSRPSPPNGPPLSHVVQVWAYCLLVEETTDLPVPYGVLRYSDGGEFRIDWGEDQRQRLLALRREVAFPYDGRARRSPRRCAGCRYRYGCDVRAA</sequence>
<evidence type="ECO:0000256" key="1">
    <source>
        <dbReference type="ARBA" id="ARBA00001966"/>
    </source>
</evidence>
<organism evidence="8">
    <name type="scientific">mine drainage metagenome</name>
    <dbReference type="NCBI Taxonomy" id="410659"/>
    <lineage>
        <taxon>unclassified sequences</taxon>
        <taxon>metagenomes</taxon>
        <taxon>ecological metagenomes</taxon>
    </lineage>
</organism>
<dbReference type="GO" id="GO:0051536">
    <property type="term" value="F:iron-sulfur cluster binding"/>
    <property type="evidence" value="ECO:0007669"/>
    <property type="project" value="UniProtKB-KW"/>
</dbReference>
<dbReference type="Gene3D" id="3.90.320.10">
    <property type="match status" value="1"/>
</dbReference>
<keyword evidence="6" id="KW-0411">Iron-sulfur</keyword>
<dbReference type="AlphaFoldDB" id="T1CD87"/>
<evidence type="ECO:0000313" key="8">
    <source>
        <dbReference type="EMBL" id="EQD63844.1"/>
    </source>
</evidence>
<reference evidence="8" key="1">
    <citation type="submission" date="2013-08" db="EMBL/GenBank/DDBJ databases">
        <authorList>
            <person name="Mendez C."/>
            <person name="Richter M."/>
            <person name="Ferrer M."/>
            <person name="Sanchez J."/>
        </authorList>
    </citation>
    <scope>NUCLEOTIDE SEQUENCE</scope>
</reference>